<proteinExistence type="predicted"/>
<evidence type="ECO:0008006" key="3">
    <source>
        <dbReference type="Google" id="ProtNLM"/>
    </source>
</evidence>
<dbReference type="AlphaFoldDB" id="A0A151ANN5"/>
<dbReference type="RefSeq" id="WP_061858304.1">
    <property type="nucleotide sequence ID" value="NZ_LTBB01000006.1"/>
</dbReference>
<reference evidence="1 2" key="1">
    <citation type="submission" date="2016-02" db="EMBL/GenBank/DDBJ databases">
        <title>Genome sequence of Clostridium colicanis DSM 13634.</title>
        <authorList>
            <person name="Poehlein A."/>
            <person name="Daniel R."/>
        </authorList>
    </citation>
    <scope>NUCLEOTIDE SEQUENCE [LARGE SCALE GENOMIC DNA]</scope>
    <source>
        <strain evidence="1 2">DSM 13634</strain>
    </source>
</reference>
<dbReference type="PATRIC" id="fig|1121305.3.peg.1463"/>
<evidence type="ECO:0000313" key="2">
    <source>
        <dbReference type="Proteomes" id="UP000075374"/>
    </source>
</evidence>
<dbReference type="SUPFAM" id="SSF56112">
    <property type="entry name" value="Protein kinase-like (PK-like)"/>
    <property type="match status" value="1"/>
</dbReference>
<gene>
    <name evidence="1" type="ORF">CLCOL_14570</name>
</gene>
<accession>A0A151ANN5</accession>
<dbReference type="InterPro" id="IPR011009">
    <property type="entry name" value="Kinase-like_dom_sf"/>
</dbReference>
<dbReference type="Gene3D" id="1.10.510.10">
    <property type="entry name" value="Transferase(Phosphotransferase) domain 1"/>
    <property type="match status" value="1"/>
</dbReference>
<evidence type="ECO:0000313" key="1">
    <source>
        <dbReference type="EMBL" id="KYH29017.1"/>
    </source>
</evidence>
<dbReference type="STRING" id="1121305.CLCOL_14570"/>
<keyword evidence="2" id="KW-1185">Reference proteome</keyword>
<name>A0A151ANN5_9CLOT</name>
<comment type="caution">
    <text evidence="1">The sequence shown here is derived from an EMBL/GenBank/DDBJ whole genome shotgun (WGS) entry which is preliminary data.</text>
</comment>
<dbReference type="EMBL" id="LTBB01000006">
    <property type="protein sequence ID" value="KYH29017.1"/>
    <property type="molecule type" value="Genomic_DNA"/>
</dbReference>
<sequence length="197" mass="23381">MDNFHRNKKDKKCLESYKNNAGLDLSGCKFLGEGHHGKVFLRKDGKVVKICTTAKSCKKEYEILRRVNGSKYFPKVYEYNNIYMVRDYVEGQCLKDYIKVYGLSKTLALNVIELLEEFKRLNFTKIDIRCKDIFVQKDESVMVIDPKGCYTRNVKYPRHLMKGLKKYMYLDKFLKVLKEERPDLYKNWIIKNGIKET</sequence>
<protein>
    <recommendedName>
        <fullName evidence="3">Protein kinase</fullName>
    </recommendedName>
</protein>
<dbReference type="Proteomes" id="UP000075374">
    <property type="component" value="Unassembled WGS sequence"/>
</dbReference>
<organism evidence="1 2">
    <name type="scientific">Clostridium colicanis DSM 13634</name>
    <dbReference type="NCBI Taxonomy" id="1121305"/>
    <lineage>
        <taxon>Bacteria</taxon>
        <taxon>Bacillati</taxon>
        <taxon>Bacillota</taxon>
        <taxon>Clostridia</taxon>
        <taxon>Eubacteriales</taxon>
        <taxon>Clostridiaceae</taxon>
        <taxon>Clostridium</taxon>
    </lineage>
</organism>